<dbReference type="PROSITE" id="PS50110">
    <property type="entry name" value="RESPONSE_REGULATORY"/>
    <property type="match status" value="1"/>
</dbReference>
<evidence type="ECO:0000256" key="3">
    <source>
        <dbReference type="ARBA" id="ARBA00022553"/>
    </source>
</evidence>
<evidence type="ECO:0000259" key="14">
    <source>
        <dbReference type="PROSITE" id="PS50113"/>
    </source>
</evidence>
<sequence>MTKPAIICVDDEPIVLESLKIQLRDLLGFDYPIETATSGEEALELIEELHAEGSEIALVLSDYIMPDLKGDELLKQVHALSPTTLKVLLTGQADITAVSRAIQHAKLYRYIAKPWEIEDLNLTVTEALHSYQQDKKLERQRQELEQANREQAQLIAQLQDNENRLTQILEAIPVGVLVSDPQGNPQYVNSRAQELLSDDALAAVSPERWRETYQAYQAGSEQLYPEDRDPLLLALQGCSITIDDIEIRQKEQSIPLEMWGKPIYDQSGAIVYAIAAFQDITARKQAEQVLAHYNRTLEQEVRLRTQQLEQEIAERRSAEIALRLSEEKFSKAFRSSPSAITITTVTDGQHVEVNETFCELTGYSPEEVLGSTTLDLNLWVNARDRQSLFEILQTKGSVRNYEFDFRTKSGEVKTALLSAEIITLLDQNCLLSISNDITGRIQSERALRQKNEELASTLEQLQRTQQELIQSEKMASLGQLIAGVAHEINTPMGAIRASIGNISTALDNTLRLFPQLFQQLSPQQQTDFFALLEASRQNAETLSFREERKRKRVLRQELGDRGFEDADTLATLLIRLNLTENIEPFLSLLQTEKNTLILDAAYNLVSQQSNSENIKLAVEKASKIVFALKNYARQDRSGEMVKANVADGIDVVLTIYHNQLKQGIQIRRSEEEVPDILCYPEELNQVWTNLLHNAIQAMNNKGVLNIDIARQDDRVVVNFTDSGCGIPPEIADKIFDPFFTTKPIGEGSGLGLDIVRKIVEKHQGEITLESQPGRTTFSVWLPIAGVKA</sequence>
<evidence type="ECO:0000259" key="11">
    <source>
        <dbReference type="PROSITE" id="PS50109"/>
    </source>
</evidence>
<feature type="coiled-coil region" evidence="10">
    <location>
        <begin position="444"/>
        <end position="474"/>
    </location>
</feature>
<dbReference type="CDD" id="cd00082">
    <property type="entry name" value="HisKA"/>
    <property type="match status" value="1"/>
</dbReference>
<dbReference type="InterPro" id="IPR004358">
    <property type="entry name" value="Sig_transdc_His_kin-like_C"/>
</dbReference>
<feature type="domain" description="PAC" evidence="14">
    <location>
        <begin position="240"/>
        <end position="292"/>
    </location>
</feature>
<evidence type="ECO:0000256" key="8">
    <source>
        <dbReference type="ARBA" id="ARBA00023012"/>
    </source>
</evidence>
<dbReference type="PROSITE" id="PS50113">
    <property type="entry name" value="PAC"/>
    <property type="match status" value="1"/>
</dbReference>
<dbReference type="InterPro" id="IPR005467">
    <property type="entry name" value="His_kinase_dom"/>
</dbReference>
<evidence type="ECO:0000259" key="12">
    <source>
        <dbReference type="PROSITE" id="PS50110"/>
    </source>
</evidence>
<dbReference type="Gene3D" id="3.30.450.20">
    <property type="entry name" value="PAS domain"/>
    <property type="match status" value="2"/>
</dbReference>
<dbReference type="InterPro" id="IPR036890">
    <property type="entry name" value="HATPase_C_sf"/>
</dbReference>
<dbReference type="Gene3D" id="1.10.287.130">
    <property type="match status" value="1"/>
</dbReference>
<dbReference type="NCBIfam" id="TIGR00229">
    <property type="entry name" value="sensory_box"/>
    <property type="match status" value="1"/>
</dbReference>
<name>A0A8J7AS77_9CYAN</name>
<dbReference type="EMBL" id="JADEWZ010000006">
    <property type="protein sequence ID" value="MBE9115331.1"/>
    <property type="molecule type" value="Genomic_DNA"/>
</dbReference>
<dbReference type="InterPro" id="IPR003594">
    <property type="entry name" value="HATPase_dom"/>
</dbReference>
<dbReference type="Pfam" id="PF00072">
    <property type="entry name" value="Response_reg"/>
    <property type="match status" value="1"/>
</dbReference>
<dbReference type="InterPro" id="IPR036097">
    <property type="entry name" value="HisK_dim/P_sf"/>
</dbReference>
<evidence type="ECO:0000256" key="6">
    <source>
        <dbReference type="ARBA" id="ARBA00022777"/>
    </source>
</evidence>
<dbReference type="Gene3D" id="3.40.50.2300">
    <property type="match status" value="1"/>
</dbReference>
<keyword evidence="7" id="KW-0067">ATP-binding</keyword>
<accession>A0A8J7AS77</accession>
<dbReference type="PROSITE" id="PS50112">
    <property type="entry name" value="PAS"/>
    <property type="match status" value="2"/>
</dbReference>
<dbReference type="InterPro" id="IPR003661">
    <property type="entry name" value="HisK_dim/P_dom"/>
</dbReference>
<keyword evidence="6" id="KW-0418">Kinase</keyword>
<dbReference type="PROSITE" id="PS50109">
    <property type="entry name" value="HIS_KIN"/>
    <property type="match status" value="1"/>
</dbReference>
<dbReference type="Proteomes" id="UP000654482">
    <property type="component" value="Unassembled WGS sequence"/>
</dbReference>
<evidence type="ECO:0000256" key="10">
    <source>
        <dbReference type="SAM" id="Coils"/>
    </source>
</evidence>
<dbReference type="InterPro" id="IPR000700">
    <property type="entry name" value="PAS-assoc_C"/>
</dbReference>
<dbReference type="RefSeq" id="WP_194028424.1">
    <property type="nucleotide sequence ID" value="NZ_JADEWZ010000006.1"/>
</dbReference>
<keyword evidence="10" id="KW-0175">Coiled coil</keyword>
<dbReference type="PRINTS" id="PR00344">
    <property type="entry name" value="BCTRLSENSOR"/>
</dbReference>
<keyword evidence="5" id="KW-0547">Nucleotide-binding</keyword>
<dbReference type="PANTHER" id="PTHR43065:SF48">
    <property type="entry name" value="HISTIDINE KINASE"/>
    <property type="match status" value="1"/>
</dbReference>
<evidence type="ECO:0000256" key="1">
    <source>
        <dbReference type="ARBA" id="ARBA00000085"/>
    </source>
</evidence>
<dbReference type="SMART" id="SM00091">
    <property type="entry name" value="PAS"/>
    <property type="match status" value="2"/>
</dbReference>
<dbReference type="Gene3D" id="3.30.565.10">
    <property type="entry name" value="Histidine kinase-like ATPase, C-terminal domain"/>
    <property type="match status" value="1"/>
</dbReference>
<gene>
    <name evidence="15" type="ORF">IQ249_05400</name>
</gene>
<dbReference type="InterPro" id="IPR001610">
    <property type="entry name" value="PAC"/>
</dbReference>
<dbReference type="InterPro" id="IPR000014">
    <property type="entry name" value="PAS"/>
</dbReference>
<feature type="domain" description="Response regulatory" evidence="12">
    <location>
        <begin position="5"/>
        <end position="128"/>
    </location>
</feature>
<keyword evidence="3 9" id="KW-0597">Phosphoprotein</keyword>
<evidence type="ECO:0000256" key="7">
    <source>
        <dbReference type="ARBA" id="ARBA00022840"/>
    </source>
</evidence>
<dbReference type="Pfam" id="PF02518">
    <property type="entry name" value="HATPase_c"/>
    <property type="match status" value="1"/>
</dbReference>
<dbReference type="GO" id="GO:0000155">
    <property type="term" value="F:phosphorelay sensor kinase activity"/>
    <property type="evidence" value="ECO:0007669"/>
    <property type="project" value="InterPro"/>
</dbReference>
<dbReference type="InterPro" id="IPR001789">
    <property type="entry name" value="Sig_transdc_resp-reg_receiver"/>
</dbReference>
<keyword evidence="4" id="KW-0808">Transferase</keyword>
<dbReference type="PANTHER" id="PTHR43065">
    <property type="entry name" value="SENSOR HISTIDINE KINASE"/>
    <property type="match status" value="1"/>
</dbReference>
<feature type="domain" description="PAS" evidence="13">
    <location>
        <begin position="161"/>
        <end position="197"/>
    </location>
</feature>
<dbReference type="GO" id="GO:0006355">
    <property type="term" value="P:regulation of DNA-templated transcription"/>
    <property type="evidence" value="ECO:0007669"/>
    <property type="project" value="InterPro"/>
</dbReference>
<dbReference type="GO" id="GO:0005524">
    <property type="term" value="F:ATP binding"/>
    <property type="evidence" value="ECO:0007669"/>
    <property type="project" value="UniProtKB-KW"/>
</dbReference>
<evidence type="ECO:0000313" key="16">
    <source>
        <dbReference type="Proteomes" id="UP000654482"/>
    </source>
</evidence>
<evidence type="ECO:0000256" key="9">
    <source>
        <dbReference type="PROSITE-ProRule" id="PRU00169"/>
    </source>
</evidence>
<dbReference type="AlphaFoldDB" id="A0A8J7AS77"/>
<keyword evidence="8" id="KW-0902">Two-component regulatory system</keyword>
<evidence type="ECO:0000256" key="5">
    <source>
        <dbReference type="ARBA" id="ARBA00022741"/>
    </source>
</evidence>
<feature type="domain" description="Histidine kinase" evidence="11">
    <location>
        <begin position="577"/>
        <end position="785"/>
    </location>
</feature>
<dbReference type="EC" id="2.7.13.3" evidence="2"/>
<dbReference type="SUPFAM" id="SSF55785">
    <property type="entry name" value="PYP-like sensor domain (PAS domain)"/>
    <property type="match status" value="2"/>
</dbReference>
<dbReference type="InterPro" id="IPR035965">
    <property type="entry name" value="PAS-like_dom_sf"/>
</dbReference>
<evidence type="ECO:0000256" key="4">
    <source>
        <dbReference type="ARBA" id="ARBA00022679"/>
    </source>
</evidence>
<reference evidence="15" key="1">
    <citation type="submission" date="2020-10" db="EMBL/GenBank/DDBJ databases">
        <authorList>
            <person name="Castelo-Branco R."/>
            <person name="Eusebio N."/>
            <person name="Adriana R."/>
            <person name="Vieira A."/>
            <person name="Brugerolle De Fraissinette N."/>
            <person name="Rezende De Castro R."/>
            <person name="Schneider M.P."/>
            <person name="Vasconcelos V."/>
            <person name="Leao P.N."/>
        </authorList>
    </citation>
    <scope>NUCLEOTIDE SEQUENCE</scope>
    <source>
        <strain evidence="15">LEGE 07157</strain>
    </source>
</reference>
<evidence type="ECO:0000259" key="13">
    <source>
        <dbReference type="PROSITE" id="PS50112"/>
    </source>
</evidence>
<dbReference type="SUPFAM" id="SSF47384">
    <property type="entry name" value="Homodimeric domain of signal transducing histidine kinase"/>
    <property type="match status" value="1"/>
</dbReference>
<proteinExistence type="predicted"/>
<dbReference type="InterPro" id="IPR011006">
    <property type="entry name" value="CheY-like_superfamily"/>
</dbReference>
<keyword evidence="16" id="KW-1185">Reference proteome</keyword>
<feature type="modified residue" description="4-aspartylphosphate" evidence="9">
    <location>
        <position position="62"/>
    </location>
</feature>
<dbReference type="InterPro" id="IPR013767">
    <property type="entry name" value="PAS_fold"/>
</dbReference>
<dbReference type="SMART" id="SM00387">
    <property type="entry name" value="HATPase_c"/>
    <property type="match status" value="1"/>
</dbReference>
<dbReference type="SUPFAM" id="SSF52172">
    <property type="entry name" value="CheY-like"/>
    <property type="match status" value="1"/>
</dbReference>
<feature type="domain" description="PAS" evidence="13">
    <location>
        <begin position="325"/>
        <end position="393"/>
    </location>
</feature>
<feature type="coiled-coil region" evidence="10">
    <location>
        <begin position="130"/>
        <end position="164"/>
    </location>
</feature>
<protein>
    <recommendedName>
        <fullName evidence="2">histidine kinase</fullName>
        <ecNumber evidence="2">2.7.13.3</ecNumber>
    </recommendedName>
</protein>
<comment type="catalytic activity">
    <reaction evidence="1">
        <text>ATP + protein L-histidine = ADP + protein N-phospho-L-histidine.</text>
        <dbReference type="EC" id="2.7.13.3"/>
    </reaction>
</comment>
<evidence type="ECO:0000313" key="15">
    <source>
        <dbReference type="EMBL" id="MBE9115331.1"/>
    </source>
</evidence>
<organism evidence="15 16">
    <name type="scientific">Lusitaniella coriacea LEGE 07157</name>
    <dbReference type="NCBI Taxonomy" id="945747"/>
    <lineage>
        <taxon>Bacteria</taxon>
        <taxon>Bacillati</taxon>
        <taxon>Cyanobacteriota</taxon>
        <taxon>Cyanophyceae</taxon>
        <taxon>Spirulinales</taxon>
        <taxon>Lusitaniellaceae</taxon>
        <taxon>Lusitaniella</taxon>
    </lineage>
</organism>
<dbReference type="SMART" id="SM00448">
    <property type="entry name" value="REC"/>
    <property type="match status" value="1"/>
</dbReference>
<dbReference type="CDD" id="cd00130">
    <property type="entry name" value="PAS"/>
    <property type="match status" value="2"/>
</dbReference>
<evidence type="ECO:0000256" key="2">
    <source>
        <dbReference type="ARBA" id="ARBA00012438"/>
    </source>
</evidence>
<comment type="caution">
    <text evidence="15">The sequence shown here is derived from an EMBL/GenBank/DDBJ whole genome shotgun (WGS) entry which is preliminary data.</text>
</comment>
<dbReference type="SMART" id="SM00086">
    <property type="entry name" value="PAC"/>
    <property type="match status" value="2"/>
</dbReference>
<dbReference type="SUPFAM" id="SSF55874">
    <property type="entry name" value="ATPase domain of HSP90 chaperone/DNA topoisomerase II/histidine kinase"/>
    <property type="match status" value="1"/>
</dbReference>
<feature type="coiled-coil region" evidence="10">
    <location>
        <begin position="294"/>
        <end position="328"/>
    </location>
</feature>
<dbReference type="Pfam" id="PF00989">
    <property type="entry name" value="PAS"/>
    <property type="match status" value="2"/>
</dbReference>